<feature type="compositionally biased region" description="Basic and acidic residues" evidence="1">
    <location>
        <begin position="192"/>
        <end position="204"/>
    </location>
</feature>
<dbReference type="EMBL" id="JAPTSV010000014">
    <property type="protein sequence ID" value="KAJ1520552.1"/>
    <property type="molecule type" value="Genomic_DNA"/>
</dbReference>
<dbReference type="Proteomes" id="UP001075354">
    <property type="component" value="Chromosome 14"/>
</dbReference>
<gene>
    <name evidence="2" type="ORF">ONE63_003669</name>
</gene>
<feature type="region of interest" description="Disordered" evidence="1">
    <location>
        <begin position="1"/>
        <end position="39"/>
    </location>
</feature>
<accession>A0AAV7X7Z2</accession>
<organism evidence="2 3">
    <name type="scientific">Megalurothrips usitatus</name>
    <name type="common">bean blossom thrips</name>
    <dbReference type="NCBI Taxonomy" id="439358"/>
    <lineage>
        <taxon>Eukaryota</taxon>
        <taxon>Metazoa</taxon>
        <taxon>Ecdysozoa</taxon>
        <taxon>Arthropoda</taxon>
        <taxon>Hexapoda</taxon>
        <taxon>Insecta</taxon>
        <taxon>Pterygota</taxon>
        <taxon>Neoptera</taxon>
        <taxon>Paraneoptera</taxon>
        <taxon>Thysanoptera</taxon>
        <taxon>Terebrantia</taxon>
        <taxon>Thripoidea</taxon>
        <taxon>Thripidae</taxon>
        <taxon>Megalurothrips</taxon>
    </lineage>
</organism>
<reference evidence="2" key="1">
    <citation type="submission" date="2022-12" db="EMBL/GenBank/DDBJ databases">
        <title>Chromosome-level genome assembly of the bean flower thrips Megalurothrips usitatus.</title>
        <authorList>
            <person name="Ma L."/>
            <person name="Liu Q."/>
            <person name="Li H."/>
            <person name="Cai W."/>
        </authorList>
    </citation>
    <scope>NUCLEOTIDE SEQUENCE</scope>
    <source>
        <strain evidence="2">Cailab_2022a</strain>
    </source>
</reference>
<proteinExistence type="predicted"/>
<sequence length="210" mass="21693">MVSGRVSLGESALRVRGGPGRTARQPGGRPTQRPAPLPLTLSVLAGGEADGEPEAGRTWVESLAHWFAHGIKRILVRISGGNPDEAGAGGEGEEGEDDGAPEPGANPDDGDWRDPASARTPKHLPRPAPAPRAPPPPPPPASSAPATPAPTTPPSPPTARPPNVIPSTATSKTRRPVVTTPSNMVYDDEAFDDGKPTKPARPVEETNELS</sequence>
<feature type="compositionally biased region" description="Pro residues" evidence="1">
    <location>
        <begin position="126"/>
        <end position="164"/>
    </location>
</feature>
<evidence type="ECO:0000313" key="3">
    <source>
        <dbReference type="Proteomes" id="UP001075354"/>
    </source>
</evidence>
<feature type="region of interest" description="Disordered" evidence="1">
    <location>
        <begin position="79"/>
        <end position="210"/>
    </location>
</feature>
<comment type="caution">
    <text evidence="2">The sequence shown here is derived from an EMBL/GenBank/DDBJ whole genome shotgun (WGS) entry which is preliminary data.</text>
</comment>
<keyword evidence="3" id="KW-1185">Reference proteome</keyword>
<name>A0AAV7X7Z2_9NEOP</name>
<feature type="compositionally biased region" description="Acidic residues" evidence="1">
    <location>
        <begin position="91"/>
        <end position="100"/>
    </location>
</feature>
<evidence type="ECO:0000313" key="2">
    <source>
        <dbReference type="EMBL" id="KAJ1520552.1"/>
    </source>
</evidence>
<protein>
    <submittedName>
        <fullName evidence="2">Uncharacterized protein</fullName>
    </submittedName>
</protein>
<evidence type="ECO:0000256" key="1">
    <source>
        <dbReference type="SAM" id="MobiDB-lite"/>
    </source>
</evidence>
<dbReference type="AlphaFoldDB" id="A0AAV7X7Z2"/>